<evidence type="ECO:0000256" key="5">
    <source>
        <dbReference type="ARBA" id="ARBA00022842"/>
    </source>
</evidence>
<dbReference type="InterPro" id="IPR002716">
    <property type="entry name" value="PIN_dom"/>
</dbReference>
<evidence type="ECO:0000313" key="8">
    <source>
        <dbReference type="EMBL" id="ADE14440.1"/>
    </source>
</evidence>
<dbReference type="AlphaFoldDB" id="D5C0B4"/>
<comment type="function">
    <text evidence="6">Toxic component of a toxin-antitoxin (TA) system. An RNase.</text>
</comment>
<dbReference type="Gene3D" id="3.40.50.1010">
    <property type="entry name" value="5'-nuclease"/>
    <property type="match status" value="1"/>
</dbReference>
<dbReference type="EC" id="3.1.-.-" evidence="6"/>
<dbReference type="KEGG" id="nhl:Nhal_1288"/>
<dbReference type="PANTHER" id="PTHR42740">
    <property type="entry name" value="RIBONUCLEASE VAPC3"/>
    <property type="match status" value="1"/>
</dbReference>
<dbReference type="SUPFAM" id="SSF88723">
    <property type="entry name" value="PIN domain-like"/>
    <property type="match status" value="1"/>
</dbReference>
<dbReference type="InterPro" id="IPR051749">
    <property type="entry name" value="PINc/VapC_TA_RNase"/>
</dbReference>
<dbReference type="PANTHER" id="PTHR42740:SF1">
    <property type="entry name" value="RIBONUCLEASE VAPC3"/>
    <property type="match status" value="1"/>
</dbReference>
<dbReference type="HOGENOM" id="CLU_118482_1_1_6"/>
<dbReference type="eggNOG" id="COG1487">
    <property type="taxonomic scope" value="Bacteria"/>
</dbReference>
<dbReference type="STRING" id="472759.Nhal_1288"/>
<keyword evidence="4 6" id="KW-0378">Hydrolase</keyword>
<protein>
    <recommendedName>
        <fullName evidence="6">Ribonuclease VapC</fullName>
        <shortName evidence="6">RNase VapC</shortName>
        <ecNumber evidence="6">3.1.-.-</ecNumber>
    </recommendedName>
    <alternativeName>
        <fullName evidence="6">Toxin VapC</fullName>
    </alternativeName>
</protein>
<keyword evidence="1 6" id="KW-1277">Toxin-antitoxin system</keyword>
<evidence type="ECO:0000256" key="1">
    <source>
        <dbReference type="ARBA" id="ARBA00022649"/>
    </source>
</evidence>
<dbReference type="GO" id="GO:0004540">
    <property type="term" value="F:RNA nuclease activity"/>
    <property type="evidence" value="ECO:0007669"/>
    <property type="project" value="InterPro"/>
</dbReference>
<reference evidence="9" key="1">
    <citation type="submission" date="2010-04" db="EMBL/GenBank/DDBJ databases">
        <title>Complete genome sequence of Nitrosococcus halophilus Nc4, a salt-adapted, aerobic obligate ammonia-oxidizing sulfur purple bacterium.</title>
        <authorList>
            <consortium name="US DOE Joint Genome Institute"/>
            <person name="Campbell M.A."/>
            <person name="Malfatti S.A."/>
            <person name="Chain P.S.G."/>
            <person name="Heidelberg J.F."/>
            <person name="Ward B.B."/>
            <person name="Klotz M.G."/>
        </authorList>
    </citation>
    <scope>NUCLEOTIDE SEQUENCE [LARGE SCALE GENOMIC DNA]</scope>
    <source>
        <strain evidence="9">Nc4</strain>
    </source>
</reference>
<dbReference type="OrthoDB" id="9811788at2"/>
<dbReference type="Proteomes" id="UP000001844">
    <property type="component" value="Chromosome"/>
</dbReference>
<dbReference type="InterPro" id="IPR029060">
    <property type="entry name" value="PIN-like_dom_sf"/>
</dbReference>
<feature type="domain" description="PIN" evidence="7">
    <location>
        <begin position="3"/>
        <end position="122"/>
    </location>
</feature>
<sequence>MTLVDTSVWIDFFRGHDLPHVQRLEEIIGQGEDLALCGVILTEILQGIRDDQTFSRTQTRLEPLLLLPMTQSVFIQAAIIYRGLRAKGMTIRKPVDCMIAATALEHGAWLLHNDRDFEAIARHYPLRSSNLRH</sequence>
<feature type="binding site" evidence="6">
    <location>
        <position position="96"/>
    </location>
    <ligand>
        <name>Mg(2+)</name>
        <dbReference type="ChEBI" id="CHEBI:18420"/>
    </ligand>
</feature>
<keyword evidence="3 6" id="KW-0479">Metal-binding</keyword>
<keyword evidence="2 6" id="KW-0540">Nuclease</keyword>
<gene>
    <name evidence="6" type="primary">vapC</name>
    <name evidence="8" type="ordered locus">Nhal_1288</name>
</gene>
<dbReference type="InterPro" id="IPR022907">
    <property type="entry name" value="VapC_family"/>
</dbReference>
<dbReference type="RefSeq" id="WP_013032331.1">
    <property type="nucleotide sequence ID" value="NC_013960.1"/>
</dbReference>
<dbReference type="GO" id="GO:0000287">
    <property type="term" value="F:magnesium ion binding"/>
    <property type="evidence" value="ECO:0007669"/>
    <property type="project" value="UniProtKB-UniRule"/>
</dbReference>
<evidence type="ECO:0000256" key="2">
    <source>
        <dbReference type="ARBA" id="ARBA00022722"/>
    </source>
</evidence>
<dbReference type="Pfam" id="PF01850">
    <property type="entry name" value="PIN"/>
    <property type="match status" value="1"/>
</dbReference>
<evidence type="ECO:0000313" key="9">
    <source>
        <dbReference type="Proteomes" id="UP000001844"/>
    </source>
</evidence>
<keyword evidence="5 6" id="KW-0460">Magnesium</keyword>
<comment type="cofactor">
    <cofactor evidence="6">
        <name>Mg(2+)</name>
        <dbReference type="ChEBI" id="CHEBI:18420"/>
    </cofactor>
</comment>
<comment type="similarity">
    <text evidence="6">Belongs to the PINc/VapC protein family.</text>
</comment>
<evidence type="ECO:0000259" key="7">
    <source>
        <dbReference type="Pfam" id="PF01850"/>
    </source>
</evidence>
<proteinExistence type="inferred from homology"/>
<name>D5C0B4_NITHN</name>
<dbReference type="GO" id="GO:0090729">
    <property type="term" value="F:toxin activity"/>
    <property type="evidence" value="ECO:0007669"/>
    <property type="project" value="UniProtKB-KW"/>
</dbReference>
<accession>D5C0B4</accession>
<evidence type="ECO:0000256" key="6">
    <source>
        <dbReference type="HAMAP-Rule" id="MF_00265"/>
    </source>
</evidence>
<dbReference type="GO" id="GO:0016787">
    <property type="term" value="F:hydrolase activity"/>
    <property type="evidence" value="ECO:0007669"/>
    <property type="project" value="UniProtKB-KW"/>
</dbReference>
<dbReference type="EMBL" id="CP001798">
    <property type="protein sequence ID" value="ADE14440.1"/>
    <property type="molecule type" value="Genomic_DNA"/>
</dbReference>
<evidence type="ECO:0000256" key="4">
    <source>
        <dbReference type="ARBA" id="ARBA00022801"/>
    </source>
</evidence>
<feature type="binding site" evidence="6">
    <location>
        <position position="5"/>
    </location>
    <ligand>
        <name>Mg(2+)</name>
        <dbReference type="ChEBI" id="CHEBI:18420"/>
    </ligand>
</feature>
<keyword evidence="6" id="KW-0800">Toxin</keyword>
<organism evidence="8 9">
    <name type="scientific">Nitrosococcus halophilus (strain Nc4)</name>
    <dbReference type="NCBI Taxonomy" id="472759"/>
    <lineage>
        <taxon>Bacteria</taxon>
        <taxon>Pseudomonadati</taxon>
        <taxon>Pseudomonadota</taxon>
        <taxon>Gammaproteobacteria</taxon>
        <taxon>Chromatiales</taxon>
        <taxon>Chromatiaceae</taxon>
        <taxon>Nitrosococcus</taxon>
    </lineage>
</organism>
<evidence type="ECO:0000256" key="3">
    <source>
        <dbReference type="ARBA" id="ARBA00022723"/>
    </source>
</evidence>
<keyword evidence="9" id="KW-1185">Reference proteome</keyword>
<dbReference type="HAMAP" id="MF_00265">
    <property type="entry name" value="VapC_Nob1"/>
    <property type="match status" value="1"/>
</dbReference>
<dbReference type="CDD" id="cd18763">
    <property type="entry name" value="PIN_MtVapC3-like"/>
    <property type="match status" value="1"/>
</dbReference>